<protein>
    <submittedName>
        <fullName evidence="1">Uncharacterized protein</fullName>
    </submittedName>
</protein>
<evidence type="ECO:0000313" key="1">
    <source>
        <dbReference type="EMBL" id="KWV88403.1"/>
    </source>
</evidence>
<accession>A0A109LIP9</accession>
<proteinExistence type="predicted"/>
<gene>
    <name evidence="1" type="ORF">PFLmoz3_01298</name>
</gene>
<reference evidence="1 2" key="1">
    <citation type="submission" date="2015-05" db="EMBL/GenBank/DDBJ databases">
        <title>A genomic and transcriptomic approach to investigate the blue pigment phenotype in Pseudomonas fluorescens.</title>
        <authorList>
            <person name="Andreani N.A."/>
            <person name="Cardazzo B."/>
        </authorList>
    </citation>
    <scope>NUCLEOTIDE SEQUENCE [LARGE SCALE GENOMIC DNA]</scope>
    <source>
        <strain evidence="1 2">Ps_22</strain>
    </source>
</reference>
<organism evidence="1 2">
    <name type="scientific">Pseudomonas fluorescens</name>
    <dbReference type="NCBI Taxonomy" id="294"/>
    <lineage>
        <taxon>Bacteria</taxon>
        <taxon>Pseudomonadati</taxon>
        <taxon>Pseudomonadota</taxon>
        <taxon>Gammaproteobacteria</taxon>
        <taxon>Pseudomonadales</taxon>
        <taxon>Pseudomonadaceae</taxon>
        <taxon>Pseudomonas</taxon>
    </lineage>
</organism>
<name>A0A109LIP9_PSEFL</name>
<dbReference type="AlphaFoldDB" id="A0A109LIP9"/>
<comment type="caution">
    <text evidence="1">The sequence shown here is derived from an EMBL/GenBank/DDBJ whole genome shotgun (WGS) entry which is preliminary data.</text>
</comment>
<evidence type="ECO:0000313" key="2">
    <source>
        <dbReference type="Proteomes" id="UP000061348"/>
    </source>
</evidence>
<dbReference type="Proteomes" id="UP000061348">
    <property type="component" value="Unassembled WGS sequence"/>
</dbReference>
<dbReference type="EMBL" id="LCYA01000052">
    <property type="protein sequence ID" value="KWV88403.1"/>
    <property type="molecule type" value="Genomic_DNA"/>
</dbReference>
<sequence length="210" mass="22549">MAQHPLLFGQGAGLVQAAEQKRLAIALGSKETTQRLAQRLAALAAEHQCGIATGGLIETKVRDTFGQFLALDAVVHALGYRQLLQLATQVVDQAWVQARARRMAFEQRLQVPGQGLTLVGRQVAGQVAVPVQGDPGLDEVRVVMLGVGEHQVSLEALIEKVRVAAAVQLLFDTRHQAWGEHGDQEFAVHAGGLGFEHIALVQPQPFGPAR</sequence>